<dbReference type="EMBL" id="KQ971379">
    <property type="protein sequence ID" value="KYB25086.1"/>
    <property type="molecule type" value="Genomic_DNA"/>
</dbReference>
<evidence type="ECO:0000313" key="1">
    <source>
        <dbReference type="EMBL" id="KYB25086.1"/>
    </source>
</evidence>
<organism evidence="1 2">
    <name type="scientific">Tribolium castaneum</name>
    <name type="common">Red flour beetle</name>
    <dbReference type="NCBI Taxonomy" id="7070"/>
    <lineage>
        <taxon>Eukaryota</taxon>
        <taxon>Metazoa</taxon>
        <taxon>Ecdysozoa</taxon>
        <taxon>Arthropoda</taxon>
        <taxon>Hexapoda</taxon>
        <taxon>Insecta</taxon>
        <taxon>Pterygota</taxon>
        <taxon>Neoptera</taxon>
        <taxon>Endopterygota</taxon>
        <taxon>Coleoptera</taxon>
        <taxon>Polyphaga</taxon>
        <taxon>Cucujiformia</taxon>
        <taxon>Tenebrionidae</taxon>
        <taxon>Tenebrionidae incertae sedis</taxon>
        <taxon>Tribolium</taxon>
    </lineage>
</organism>
<reference evidence="1 2" key="2">
    <citation type="journal article" date="2010" name="Nucleic Acids Res.">
        <title>BeetleBase in 2010: revisions to provide comprehensive genomic information for Tribolium castaneum.</title>
        <authorList>
            <person name="Kim H.S."/>
            <person name="Murphy T."/>
            <person name="Xia J."/>
            <person name="Caragea D."/>
            <person name="Park Y."/>
            <person name="Beeman R.W."/>
            <person name="Lorenzen M.D."/>
            <person name="Butcher S."/>
            <person name="Manak J.R."/>
            <person name="Brown S.J."/>
        </authorList>
    </citation>
    <scope>GENOME REANNOTATION</scope>
    <source>
        <strain evidence="1 2">Georgia GA2</strain>
    </source>
</reference>
<protein>
    <submittedName>
        <fullName evidence="1">Uncharacterized protein</fullName>
    </submittedName>
</protein>
<accession>A0A139WAZ9</accession>
<proteinExistence type="predicted"/>
<keyword evidence="2" id="KW-1185">Reference proteome</keyword>
<dbReference type="InParanoid" id="A0A139WAZ9"/>
<gene>
    <name evidence="1" type="primary">AUGUSTUS-3.0.2_31374</name>
    <name evidence="1" type="ORF">TcasGA2_TC031374</name>
</gene>
<reference evidence="1 2" key="1">
    <citation type="journal article" date="2008" name="Nature">
        <title>The genome of the model beetle and pest Tribolium castaneum.</title>
        <authorList>
            <consortium name="Tribolium Genome Sequencing Consortium"/>
            <person name="Richards S."/>
            <person name="Gibbs R.A."/>
            <person name="Weinstock G.M."/>
            <person name="Brown S.J."/>
            <person name="Denell R."/>
            <person name="Beeman R.W."/>
            <person name="Gibbs R."/>
            <person name="Beeman R.W."/>
            <person name="Brown S.J."/>
            <person name="Bucher G."/>
            <person name="Friedrich M."/>
            <person name="Grimmelikhuijzen C.J."/>
            <person name="Klingler M."/>
            <person name="Lorenzen M."/>
            <person name="Richards S."/>
            <person name="Roth S."/>
            <person name="Schroder R."/>
            <person name="Tautz D."/>
            <person name="Zdobnov E.M."/>
            <person name="Muzny D."/>
            <person name="Gibbs R.A."/>
            <person name="Weinstock G.M."/>
            <person name="Attaway T."/>
            <person name="Bell S."/>
            <person name="Buhay C.J."/>
            <person name="Chandrabose M.N."/>
            <person name="Chavez D."/>
            <person name="Clerk-Blankenburg K.P."/>
            <person name="Cree A."/>
            <person name="Dao M."/>
            <person name="Davis C."/>
            <person name="Chacko J."/>
            <person name="Dinh H."/>
            <person name="Dugan-Rocha S."/>
            <person name="Fowler G."/>
            <person name="Garner T.T."/>
            <person name="Garnes J."/>
            <person name="Gnirke A."/>
            <person name="Hawes A."/>
            <person name="Hernandez J."/>
            <person name="Hines S."/>
            <person name="Holder M."/>
            <person name="Hume J."/>
            <person name="Jhangiani S.N."/>
            <person name="Joshi V."/>
            <person name="Khan Z.M."/>
            <person name="Jackson L."/>
            <person name="Kovar C."/>
            <person name="Kowis A."/>
            <person name="Lee S."/>
            <person name="Lewis L.R."/>
            <person name="Margolis J."/>
            <person name="Morgan M."/>
            <person name="Nazareth L.V."/>
            <person name="Nguyen N."/>
            <person name="Okwuonu G."/>
            <person name="Parker D."/>
            <person name="Richards S."/>
            <person name="Ruiz S.J."/>
            <person name="Santibanez J."/>
            <person name="Savard J."/>
            <person name="Scherer S.E."/>
            <person name="Schneider B."/>
            <person name="Sodergren E."/>
            <person name="Tautz D."/>
            <person name="Vattahil S."/>
            <person name="Villasana D."/>
            <person name="White C.S."/>
            <person name="Wright R."/>
            <person name="Park Y."/>
            <person name="Beeman R.W."/>
            <person name="Lord J."/>
            <person name="Oppert B."/>
            <person name="Lorenzen M."/>
            <person name="Brown S."/>
            <person name="Wang L."/>
            <person name="Savard J."/>
            <person name="Tautz D."/>
            <person name="Richards S."/>
            <person name="Weinstock G."/>
            <person name="Gibbs R.A."/>
            <person name="Liu Y."/>
            <person name="Worley K."/>
            <person name="Weinstock G."/>
            <person name="Elsik C.G."/>
            <person name="Reese J.T."/>
            <person name="Elhaik E."/>
            <person name="Landan G."/>
            <person name="Graur D."/>
            <person name="Arensburger P."/>
            <person name="Atkinson P."/>
            <person name="Beeman R.W."/>
            <person name="Beidler J."/>
            <person name="Brown S.J."/>
            <person name="Demuth J.P."/>
            <person name="Drury D.W."/>
            <person name="Du Y.Z."/>
            <person name="Fujiwara H."/>
            <person name="Lorenzen M."/>
            <person name="Maselli V."/>
            <person name="Osanai M."/>
            <person name="Park Y."/>
            <person name="Robertson H.M."/>
            <person name="Tu Z."/>
            <person name="Wang J.J."/>
            <person name="Wang S."/>
            <person name="Richards S."/>
            <person name="Song H."/>
            <person name="Zhang L."/>
            <person name="Sodergren E."/>
            <person name="Werner D."/>
            <person name="Stanke M."/>
            <person name="Morgenstern B."/>
            <person name="Solovyev V."/>
            <person name="Kosarev P."/>
            <person name="Brown G."/>
            <person name="Chen H.C."/>
            <person name="Ermolaeva O."/>
            <person name="Hlavina W."/>
            <person name="Kapustin Y."/>
            <person name="Kiryutin B."/>
            <person name="Kitts P."/>
            <person name="Maglott D."/>
            <person name="Pruitt K."/>
            <person name="Sapojnikov V."/>
            <person name="Souvorov A."/>
            <person name="Mackey A.J."/>
            <person name="Waterhouse R.M."/>
            <person name="Wyder S."/>
            <person name="Zdobnov E.M."/>
            <person name="Zdobnov E.M."/>
            <person name="Wyder S."/>
            <person name="Kriventseva E.V."/>
            <person name="Kadowaki T."/>
            <person name="Bork P."/>
            <person name="Aranda M."/>
            <person name="Bao R."/>
            <person name="Beermann A."/>
            <person name="Berns N."/>
            <person name="Bolognesi R."/>
            <person name="Bonneton F."/>
            <person name="Bopp D."/>
            <person name="Brown S.J."/>
            <person name="Bucher G."/>
            <person name="Butts T."/>
            <person name="Chaumot A."/>
            <person name="Denell R.E."/>
            <person name="Ferrier D.E."/>
            <person name="Friedrich M."/>
            <person name="Gordon C.M."/>
            <person name="Jindra M."/>
            <person name="Klingler M."/>
            <person name="Lan Q."/>
            <person name="Lattorff H.M."/>
            <person name="Laudet V."/>
            <person name="von Levetsow C."/>
            <person name="Liu Z."/>
            <person name="Lutz R."/>
            <person name="Lynch J.A."/>
            <person name="da Fonseca R.N."/>
            <person name="Posnien N."/>
            <person name="Reuter R."/>
            <person name="Roth S."/>
            <person name="Savard J."/>
            <person name="Schinko J.B."/>
            <person name="Schmitt C."/>
            <person name="Schoppmeier M."/>
            <person name="Schroder R."/>
            <person name="Shippy T.D."/>
            <person name="Simonnet F."/>
            <person name="Marques-Souza H."/>
            <person name="Tautz D."/>
            <person name="Tomoyasu Y."/>
            <person name="Trauner J."/>
            <person name="Van der Zee M."/>
            <person name="Vervoort M."/>
            <person name="Wittkopp N."/>
            <person name="Wimmer E.A."/>
            <person name="Yang X."/>
            <person name="Jones A.K."/>
            <person name="Sattelle D.B."/>
            <person name="Ebert P.R."/>
            <person name="Nelson D."/>
            <person name="Scott J.G."/>
            <person name="Beeman R.W."/>
            <person name="Muthukrishnan S."/>
            <person name="Kramer K.J."/>
            <person name="Arakane Y."/>
            <person name="Beeman R.W."/>
            <person name="Zhu Q."/>
            <person name="Hogenkamp D."/>
            <person name="Dixit R."/>
            <person name="Oppert B."/>
            <person name="Jiang H."/>
            <person name="Zou Z."/>
            <person name="Marshall J."/>
            <person name="Elpidina E."/>
            <person name="Vinokurov K."/>
            <person name="Oppert C."/>
            <person name="Zou Z."/>
            <person name="Evans J."/>
            <person name="Lu Z."/>
            <person name="Zhao P."/>
            <person name="Sumathipala N."/>
            <person name="Altincicek B."/>
            <person name="Vilcinskas A."/>
            <person name="Williams M."/>
            <person name="Hultmark D."/>
            <person name="Hetru C."/>
            <person name="Jiang H."/>
            <person name="Grimmelikhuijzen C.J."/>
            <person name="Hauser F."/>
            <person name="Cazzamali G."/>
            <person name="Williamson M."/>
            <person name="Park Y."/>
            <person name="Li B."/>
            <person name="Tanaka Y."/>
            <person name="Predel R."/>
            <person name="Neupert S."/>
            <person name="Schachtner J."/>
            <person name="Verleyen P."/>
            <person name="Raible F."/>
            <person name="Bork P."/>
            <person name="Friedrich M."/>
            <person name="Walden K.K."/>
            <person name="Robertson H.M."/>
            <person name="Angeli S."/>
            <person name="Foret S."/>
            <person name="Bucher G."/>
            <person name="Schuetz S."/>
            <person name="Maleszka R."/>
            <person name="Wimmer E.A."/>
            <person name="Beeman R.W."/>
            <person name="Lorenzen M."/>
            <person name="Tomoyasu Y."/>
            <person name="Miller S.C."/>
            <person name="Grossmann D."/>
            <person name="Bucher G."/>
        </authorList>
    </citation>
    <scope>NUCLEOTIDE SEQUENCE [LARGE SCALE GENOMIC DNA]</scope>
    <source>
        <strain evidence="1 2">Georgia GA2</strain>
    </source>
</reference>
<dbReference type="Proteomes" id="UP000007266">
    <property type="component" value="Linkage group 10"/>
</dbReference>
<evidence type="ECO:0000313" key="2">
    <source>
        <dbReference type="Proteomes" id="UP000007266"/>
    </source>
</evidence>
<name>A0A139WAZ9_TRICA</name>
<sequence length="35" mass="4187">MLFLVISKVEEKNKSWGLEIDGKRRSRYCLLSRKC</sequence>
<dbReference type="AlphaFoldDB" id="A0A139WAZ9"/>